<protein>
    <submittedName>
        <fullName evidence="1">Uncharacterized protein</fullName>
    </submittedName>
</protein>
<comment type="caution">
    <text evidence="1">The sequence shown here is derived from an EMBL/GenBank/DDBJ whole genome shotgun (WGS) entry which is preliminary data.</text>
</comment>
<accession>A0A2P5DKM9</accession>
<dbReference type="AlphaFoldDB" id="A0A2P5DKM9"/>
<dbReference type="Proteomes" id="UP000237105">
    <property type="component" value="Unassembled WGS sequence"/>
</dbReference>
<organism evidence="1 2">
    <name type="scientific">Parasponia andersonii</name>
    <name type="common">Sponia andersonii</name>
    <dbReference type="NCBI Taxonomy" id="3476"/>
    <lineage>
        <taxon>Eukaryota</taxon>
        <taxon>Viridiplantae</taxon>
        <taxon>Streptophyta</taxon>
        <taxon>Embryophyta</taxon>
        <taxon>Tracheophyta</taxon>
        <taxon>Spermatophyta</taxon>
        <taxon>Magnoliopsida</taxon>
        <taxon>eudicotyledons</taxon>
        <taxon>Gunneridae</taxon>
        <taxon>Pentapetalae</taxon>
        <taxon>rosids</taxon>
        <taxon>fabids</taxon>
        <taxon>Rosales</taxon>
        <taxon>Cannabaceae</taxon>
        <taxon>Parasponia</taxon>
    </lineage>
</organism>
<evidence type="ECO:0000313" key="1">
    <source>
        <dbReference type="EMBL" id="PON73849.1"/>
    </source>
</evidence>
<dbReference type="EMBL" id="JXTB01000031">
    <property type="protein sequence ID" value="PON73849.1"/>
    <property type="molecule type" value="Genomic_DNA"/>
</dbReference>
<dbReference type="OrthoDB" id="1211624at2759"/>
<name>A0A2P5DKM9_PARAD</name>
<keyword evidence="2" id="KW-1185">Reference proteome</keyword>
<gene>
    <name evidence="1" type="ORF">PanWU01x14_053990</name>
</gene>
<sequence length="186" mass="21349">MSVLVRINSSYVSLSEIFYKALELKPKTYTLEINYTYELGILSIKIVNDHVVKFYIDLKNNELAKTKFPLCVDIIREPMTILHEGLTNNFRVPSYEICFRPPNNNAYYPDMPTHVEKNLELVEMARHENDNLEAAEIGGHDHSTRSFVTECGVTSLEDIFEFETPVVEEEINDEVNTRATHGAMST</sequence>
<evidence type="ECO:0000313" key="2">
    <source>
        <dbReference type="Proteomes" id="UP000237105"/>
    </source>
</evidence>
<reference evidence="2" key="1">
    <citation type="submission" date="2016-06" db="EMBL/GenBank/DDBJ databases">
        <title>Parallel loss of symbiosis genes in relatives of nitrogen-fixing non-legume Parasponia.</title>
        <authorList>
            <person name="Van Velzen R."/>
            <person name="Holmer R."/>
            <person name="Bu F."/>
            <person name="Rutten L."/>
            <person name="Van Zeijl A."/>
            <person name="Liu W."/>
            <person name="Santuari L."/>
            <person name="Cao Q."/>
            <person name="Sharma T."/>
            <person name="Shen D."/>
            <person name="Roswanjaya Y."/>
            <person name="Wardhani T."/>
            <person name="Kalhor M.S."/>
            <person name="Jansen J."/>
            <person name="Van den Hoogen J."/>
            <person name="Gungor B."/>
            <person name="Hartog M."/>
            <person name="Hontelez J."/>
            <person name="Verver J."/>
            <person name="Yang W.-C."/>
            <person name="Schijlen E."/>
            <person name="Repin R."/>
            <person name="Schilthuizen M."/>
            <person name="Schranz E."/>
            <person name="Heidstra R."/>
            <person name="Miyata K."/>
            <person name="Fedorova E."/>
            <person name="Kohlen W."/>
            <person name="Bisseling T."/>
            <person name="Smit S."/>
            <person name="Geurts R."/>
        </authorList>
    </citation>
    <scope>NUCLEOTIDE SEQUENCE [LARGE SCALE GENOMIC DNA]</scope>
    <source>
        <strain evidence="2">cv. WU1-14</strain>
    </source>
</reference>
<proteinExistence type="predicted"/>